<evidence type="ECO:0000256" key="1">
    <source>
        <dbReference type="ARBA" id="ARBA00022649"/>
    </source>
</evidence>
<comment type="catalytic activity">
    <reaction evidence="6">
        <text>a thymidine in DNA + NAD(+) = an N-(ADP-alpha-D-ribosyl)-thymidine in DNA + nicotinamide + H(+)</text>
        <dbReference type="Rhea" id="RHEA:71651"/>
        <dbReference type="Rhea" id="RHEA-COMP:13556"/>
        <dbReference type="Rhea" id="RHEA-COMP:18051"/>
        <dbReference type="ChEBI" id="CHEBI:15378"/>
        <dbReference type="ChEBI" id="CHEBI:17154"/>
        <dbReference type="ChEBI" id="CHEBI:57540"/>
        <dbReference type="ChEBI" id="CHEBI:137386"/>
        <dbReference type="ChEBI" id="CHEBI:191199"/>
    </reaction>
</comment>
<dbReference type="GO" id="GO:0016757">
    <property type="term" value="F:glycosyltransferase activity"/>
    <property type="evidence" value="ECO:0007669"/>
    <property type="project" value="UniProtKB-UniRule"/>
</dbReference>
<dbReference type="AlphaFoldDB" id="A0A951QHT0"/>
<evidence type="ECO:0000313" key="9">
    <source>
        <dbReference type="Proteomes" id="UP000729701"/>
    </source>
</evidence>
<evidence type="ECO:0000256" key="3">
    <source>
        <dbReference type="ARBA" id="ARBA00022679"/>
    </source>
</evidence>
<comment type="similarity">
    <text evidence="6">Belongs to the DarT ADP-ribosyltransferase family.</text>
</comment>
<dbReference type="GO" id="GO:0016779">
    <property type="term" value="F:nucleotidyltransferase activity"/>
    <property type="evidence" value="ECO:0007669"/>
    <property type="project" value="UniProtKB-UniRule"/>
</dbReference>
<dbReference type="EMBL" id="JAHHGZ010000002">
    <property type="protein sequence ID" value="MBW4666302.1"/>
    <property type="molecule type" value="Genomic_DNA"/>
</dbReference>
<keyword evidence="1 6" id="KW-1277">Toxin-antitoxin system</keyword>
<dbReference type="GO" id="GO:0003677">
    <property type="term" value="F:DNA binding"/>
    <property type="evidence" value="ECO:0007669"/>
    <property type="project" value="UniProtKB-UniRule"/>
</dbReference>
<name>A0A951QHT0_9CYAN</name>
<feature type="active site" evidence="6">
    <location>
        <position position="161"/>
    </location>
</feature>
<proteinExistence type="inferred from homology"/>
<evidence type="ECO:0000256" key="2">
    <source>
        <dbReference type="ARBA" id="ARBA00022676"/>
    </source>
</evidence>
<reference evidence="8" key="1">
    <citation type="submission" date="2021-05" db="EMBL/GenBank/DDBJ databases">
        <authorList>
            <person name="Pietrasiak N."/>
            <person name="Ward R."/>
            <person name="Stajich J.E."/>
            <person name="Kurbessoian T."/>
        </authorList>
    </citation>
    <scope>NUCLEOTIDE SEQUENCE</scope>
    <source>
        <strain evidence="8">GSE-NOS-MK-12-04C</strain>
    </source>
</reference>
<feature type="active site" description="Proton acceptor" evidence="6">
    <location>
        <position position="48"/>
    </location>
</feature>
<keyword evidence="4 6" id="KW-0548">Nucleotidyltransferase</keyword>
<feature type="binding site" evidence="6">
    <location>
        <position position="48"/>
    </location>
    <ligand>
        <name>NAD(+)</name>
        <dbReference type="ChEBI" id="CHEBI:57540"/>
    </ligand>
</feature>
<feature type="binding site" evidence="6">
    <location>
        <begin position="7"/>
        <end position="9"/>
    </location>
    <ligand>
        <name>NAD(+)</name>
        <dbReference type="ChEBI" id="CHEBI:57540"/>
    </ligand>
</feature>
<dbReference type="InterPro" id="IPR029494">
    <property type="entry name" value="DarT"/>
</dbReference>
<evidence type="ECO:0000256" key="4">
    <source>
        <dbReference type="ARBA" id="ARBA00022695"/>
    </source>
</evidence>
<accession>A0A951QHT0</accession>
<comment type="caution">
    <text evidence="8">The sequence shown here is derived from an EMBL/GenBank/DDBJ whole genome shotgun (WGS) entry which is preliminary data.</text>
</comment>
<organism evidence="8 9">
    <name type="scientific">Cyanomargarita calcarea GSE-NOS-MK-12-04C</name>
    <dbReference type="NCBI Taxonomy" id="2839659"/>
    <lineage>
        <taxon>Bacteria</taxon>
        <taxon>Bacillati</taxon>
        <taxon>Cyanobacteriota</taxon>
        <taxon>Cyanophyceae</taxon>
        <taxon>Nostocales</taxon>
        <taxon>Cyanomargaritaceae</taxon>
        <taxon>Cyanomargarita</taxon>
    </lineage>
</organism>
<comment type="caution">
    <text evidence="6">Lacks conserved residue(s) required for the propagation of feature annotation.</text>
</comment>
<evidence type="ECO:0000259" key="7">
    <source>
        <dbReference type="PROSITE" id="PS52018"/>
    </source>
</evidence>
<sequence length="208" mass="24236">MPTPIYHITHINNLQSILQLDGLIANNRLKQQQINYQDIAHANIQDRRALIGVPCGAGGCLHDYIPFYFAPRSPMLYTIHRGNVEGYAEGQKPVIHIVTEAEIISANNLVFAFTDGHAVMDYSEFYNDLQRLDMIDWEIIRAKYWNNTKEDGDRKRRRQAEFLVHQFCPWSLITEIGVINNTAYSQVEQILQNFNFQTPVKVYPNWYY</sequence>
<keyword evidence="2 6" id="KW-0328">Glycosyltransferase</keyword>
<dbReference type="PROSITE" id="PS52018">
    <property type="entry name" value="DART"/>
    <property type="match status" value="1"/>
</dbReference>
<dbReference type="Proteomes" id="UP000729701">
    <property type="component" value="Unassembled WGS sequence"/>
</dbReference>
<evidence type="ECO:0000256" key="5">
    <source>
        <dbReference type="ARBA" id="ARBA00023125"/>
    </source>
</evidence>
<feature type="domain" description="DarT" evidence="7">
    <location>
        <begin position="3"/>
        <end position="208"/>
    </location>
</feature>
<reference evidence="8" key="2">
    <citation type="journal article" date="2022" name="Microbiol. Resour. Announc.">
        <title>Metagenome Sequencing to Explore Phylogenomics of Terrestrial Cyanobacteria.</title>
        <authorList>
            <person name="Ward R.D."/>
            <person name="Stajich J.E."/>
            <person name="Johansen J.R."/>
            <person name="Huntemann M."/>
            <person name="Clum A."/>
            <person name="Foster B."/>
            <person name="Foster B."/>
            <person name="Roux S."/>
            <person name="Palaniappan K."/>
            <person name="Varghese N."/>
            <person name="Mukherjee S."/>
            <person name="Reddy T.B.K."/>
            <person name="Daum C."/>
            <person name="Copeland A."/>
            <person name="Chen I.A."/>
            <person name="Ivanova N.N."/>
            <person name="Kyrpides N.C."/>
            <person name="Shapiro N."/>
            <person name="Eloe-Fadrosh E.A."/>
            <person name="Pietrasiak N."/>
        </authorList>
    </citation>
    <scope>NUCLEOTIDE SEQUENCE</scope>
    <source>
        <strain evidence="8">GSE-NOS-MK-12-04C</strain>
    </source>
</reference>
<evidence type="ECO:0000313" key="8">
    <source>
        <dbReference type="EMBL" id="MBW4666302.1"/>
    </source>
</evidence>
<dbReference type="Pfam" id="PF14487">
    <property type="entry name" value="DarT"/>
    <property type="match status" value="1"/>
</dbReference>
<gene>
    <name evidence="8" type="ORF">KME60_02370</name>
</gene>
<protein>
    <submittedName>
        <fullName evidence="8">DUF4433 domain-containing protein</fullName>
    </submittedName>
</protein>
<keyword evidence="3 6" id="KW-0808">Transferase</keyword>
<evidence type="ECO:0000256" key="6">
    <source>
        <dbReference type="PROSITE-ProRule" id="PRU01362"/>
    </source>
</evidence>
<keyword evidence="5 6" id="KW-0238">DNA-binding</keyword>